<organism evidence="3 4">
    <name type="scientific">Phenylobacterium montanum</name>
    <dbReference type="NCBI Taxonomy" id="2823693"/>
    <lineage>
        <taxon>Bacteria</taxon>
        <taxon>Pseudomonadati</taxon>
        <taxon>Pseudomonadota</taxon>
        <taxon>Alphaproteobacteria</taxon>
        <taxon>Caulobacterales</taxon>
        <taxon>Caulobacteraceae</taxon>
        <taxon>Phenylobacterium</taxon>
    </lineage>
</organism>
<feature type="chain" id="PRO_5037516612" description="DUF1349 domain-containing protein" evidence="2">
    <location>
        <begin position="28"/>
        <end position="270"/>
    </location>
</feature>
<accession>A0A975IT21</accession>
<evidence type="ECO:0008006" key="5">
    <source>
        <dbReference type="Google" id="ProtNLM"/>
    </source>
</evidence>
<evidence type="ECO:0000256" key="2">
    <source>
        <dbReference type="SAM" id="SignalP"/>
    </source>
</evidence>
<protein>
    <recommendedName>
        <fullName evidence="5">DUF1349 domain-containing protein</fullName>
    </recommendedName>
</protein>
<evidence type="ECO:0000313" key="4">
    <source>
        <dbReference type="Proteomes" id="UP000676409"/>
    </source>
</evidence>
<keyword evidence="4" id="KW-1185">Reference proteome</keyword>
<reference evidence="3" key="1">
    <citation type="submission" date="2021-04" db="EMBL/GenBank/DDBJ databases">
        <title>The complete genome sequence of Caulobacter sp. S6.</title>
        <authorList>
            <person name="Tang Y."/>
            <person name="Ouyang W."/>
            <person name="Liu Q."/>
            <person name="Huang B."/>
            <person name="Guo Z."/>
            <person name="Lei P."/>
        </authorList>
    </citation>
    <scope>NUCLEOTIDE SEQUENCE</scope>
    <source>
        <strain evidence="3">S6</strain>
    </source>
</reference>
<feature type="region of interest" description="Disordered" evidence="1">
    <location>
        <begin position="246"/>
        <end position="270"/>
    </location>
</feature>
<name>A0A975IT21_9CAUL</name>
<gene>
    <name evidence="3" type="ORF">KCG34_14605</name>
</gene>
<dbReference type="KEGG" id="caul:KCG34_14605"/>
<dbReference type="Proteomes" id="UP000676409">
    <property type="component" value="Chromosome"/>
</dbReference>
<dbReference type="RefSeq" id="WP_211936380.1">
    <property type="nucleotide sequence ID" value="NZ_CP073078.1"/>
</dbReference>
<dbReference type="AlphaFoldDB" id="A0A975IT21"/>
<evidence type="ECO:0000313" key="3">
    <source>
        <dbReference type="EMBL" id="QUD86328.1"/>
    </source>
</evidence>
<sequence>MGLHGLGRGLAATAAATAALLAGPVLAKGWPNALPAQPLVQAEHRCAPGVVALNRRCKVVDFARLGQASDGRELYYAFYGTRWADRHGTMERGFPIIYYLEQPATLRLGLWVNDEPGLAGHWAMTAPLRPVLLNRPDADYVGFTLKAVRGPDAQRLFRRDKTHWKNIDILHRTDADQAKLDAVTPRACEAADDGFYDWTHFRLVLALRDSISHAPCGLIFGELDVKESRLAITSATYSKVIPGERTPQAGLQMIPAPLTPGGPGHTSRSR</sequence>
<feature type="signal peptide" evidence="2">
    <location>
        <begin position="1"/>
        <end position="27"/>
    </location>
</feature>
<dbReference type="EMBL" id="CP073078">
    <property type="protein sequence ID" value="QUD86328.1"/>
    <property type="molecule type" value="Genomic_DNA"/>
</dbReference>
<evidence type="ECO:0000256" key="1">
    <source>
        <dbReference type="SAM" id="MobiDB-lite"/>
    </source>
</evidence>
<proteinExistence type="predicted"/>
<keyword evidence="2" id="KW-0732">Signal</keyword>